<comment type="caution">
    <text evidence="1">The sequence shown here is derived from an EMBL/GenBank/DDBJ whole genome shotgun (WGS) entry which is preliminary data.</text>
</comment>
<keyword evidence="2" id="KW-1185">Reference proteome</keyword>
<name>A0ABD1NC54_9FABA</name>
<dbReference type="EMBL" id="JBGMDY010000002">
    <property type="protein sequence ID" value="KAL2345272.1"/>
    <property type="molecule type" value="Genomic_DNA"/>
</dbReference>
<protein>
    <submittedName>
        <fullName evidence="1">Uncharacterized protein</fullName>
    </submittedName>
</protein>
<sequence length="190" mass="19978">MVEESAKSHIVVKANSKNDSKVLTCDSPPPSEAAVTTAAPIVASAVTTQSDTMPEAVTTALRGTSDSTSSTNNGGATTNGSSVFASLFASSTHSETLQSQTSEFSDFRAMGRVDIPALSSSEAISLCLSTTNVPPIFRTVATCHVIHYIDAEGCSNGFCSNKRLFASRVRRHVIIFNLKRSTMGPTASRI</sequence>
<proteinExistence type="predicted"/>
<accession>A0ABD1NC54</accession>
<reference evidence="1 2" key="1">
    <citation type="submission" date="2024-08" db="EMBL/GenBank/DDBJ databases">
        <title>Insights into the chromosomal genome structure of Flemingia macrophylla.</title>
        <authorList>
            <person name="Ding Y."/>
            <person name="Zhao Y."/>
            <person name="Bi W."/>
            <person name="Wu M."/>
            <person name="Zhao G."/>
            <person name="Gong Y."/>
            <person name="Li W."/>
            <person name="Zhang P."/>
        </authorList>
    </citation>
    <scope>NUCLEOTIDE SEQUENCE [LARGE SCALE GENOMIC DNA]</scope>
    <source>
        <strain evidence="1">DYQJB</strain>
        <tissue evidence="1">Leaf</tissue>
    </source>
</reference>
<evidence type="ECO:0000313" key="2">
    <source>
        <dbReference type="Proteomes" id="UP001603857"/>
    </source>
</evidence>
<dbReference type="Proteomes" id="UP001603857">
    <property type="component" value="Unassembled WGS sequence"/>
</dbReference>
<evidence type="ECO:0000313" key="1">
    <source>
        <dbReference type="EMBL" id="KAL2345272.1"/>
    </source>
</evidence>
<gene>
    <name evidence="1" type="ORF">Fmac_006557</name>
</gene>
<dbReference type="AlphaFoldDB" id="A0ABD1NC54"/>
<organism evidence="1 2">
    <name type="scientific">Flemingia macrophylla</name>
    <dbReference type="NCBI Taxonomy" id="520843"/>
    <lineage>
        <taxon>Eukaryota</taxon>
        <taxon>Viridiplantae</taxon>
        <taxon>Streptophyta</taxon>
        <taxon>Embryophyta</taxon>
        <taxon>Tracheophyta</taxon>
        <taxon>Spermatophyta</taxon>
        <taxon>Magnoliopsida</taxon>
        <taxon>eudicotyledons</taxon>
        <taxon>Gunneridae</taxon>
        <taxon>Pentapetalae</taxon>
        <taxon>rosids</taxon>
        <taxon>fabids</taxon>
        <taxon>Fabales</taxon>
        <taxon>Fabaceae</taxon>
        <taxon>Papilionoideae</taxon>
        <taxon>50 kb inversion clade</taxon>
        <taxon>NPAAA clade</taxon>
        <taxon>indigoferoid/millettioid clade</taxon>
        <taxon>Phaseoleae</taxon>
        <taxon>Flemingia</taxon>
    </lineage>
</organism>